<evidence type="ECO:0000256" key="2">
    <source>
        <dbReference type="ARBA" id="ARBA00022475"/>
    </source>
</evidence>
<feature type="transmembrane region" description="Helical" evidence="6">
    <location>
        <begin position="58"/>
        <end position="80"/>
    </location>
</feature>
<keyword evidence="5 6" id="KW-0472">Membrane</keyword>
<dbReference type="PANTHER" id="PTHR42709:SF6">
    <property type="entry name" value="UNDECAPRENYL PHOSPHATE TRANSPORTER A"/>
    <property type="match status" value="1"/>
</dbReference>
<name>A0A1G2BRT5_9BACT</name>
<evidence type="ECO:0000256" key="4">
    <source>
        <dbReference type="ARBA" id="ARBA00022989"/>
    </source>
</evidence>
<evidence type="ECO:0000256" key="6">
    <source>
        <dbReference type="SAM" id="Phobius"/>
    </source>
</evidence>
<dbReference type="Proteomes" id="UP000177349">
    <property type="component" value="Unassembled WGS sequence"/>
</dbReference>
<dbReference type="PANTHER" id="PTHR42709">
    <property type="entry name" value="ALKALINE PHOSPHATASE LIKE PROTEIN"/>
    <property type="match status" value="1"/>
</dbReference>
<organism evidence="8 9">
    <name type="scientific">Candidatus Komeilibacteria bacterium RIFCSPLOWO2_01_FULL_53_11</name>
    <dbReference type="NCBI Taxonomy" id="1798552"/>
    <lineage>
        <taxon>Bacteria</taxon>
        <taxon>Candidatus Komeiliibacteriota</taxon>
    </lineage>
</organism>
<comment type="caution">
    <text evidence="8">The sequence shown here is derived from an EMBL/GenBank/DDBJ whole genome shotgun (WGS) entry which is preliminary data.</text>
</comment>
<dbReference type="InterPro" id="IPR032816">
    <property type="entry name" value="VTT_dom"/>
</dbReference>
<evidence type="ECO:0000256" key="1">
    <source>
        <dbReference type="ARBA" id="ARBA00004651"/>
    </source>
</evidence>
<protein>
    <submittedName>
        <fullName evidence="8">Alkaline phosphatase</fullName>
    </submittedName>
</protein>
<comment type="subcellular location">
    <subcellularLocation>
        <location evidence="1">Cell membrane</location>
        <topology evidence="1">Multi-pass membrane protein</topology>
    </subcellularLocation>
</comment>
<accession>A0A1G2BRT5</accession>
<keyword evidence="4 6" id="KW-1133">Transmembrane helix</keyword>
<feature type="transmembrane region" description="Helical" evidence="6">
    <location>
        <begin position="144"/>
        <end position="164"/>
    </location>
</feature>
<evidence type="ECO:0000313" key="9">
    <source>
        <dbReference type="Proteomes" id="UP000177349"/>
    </source>
</evidence>
<evidence type="ECO:0000256" key="5">
    <source>
        <dbReference type="ARBA" id="ARBA00023136"/>
    </source>
</evidence>
<evidence type="ECO:0000313" key="8">
    <source>
        <dbReference type="EMBL" id="OGY91742.1"/>
    </source>
</evidence>
<gene>
    <name evidence="8" type="ORF">A3B31_01720</name>
</gene>
<feature type="transmembrane region" description="Helical" evidence="6">
    <location>
        <begin position="12"/>
        <end position="38"/>
    </location>
</feature>
<feature type="transmembrane region" description="Helical" evidence="6">
    <location>
        <begin position="180"/>
        <end position="197"/>
    </location>
</feature>
<sequence length="207" mass="23317">MITALIDILAAIIIKVISLTSYGGVFFLMLLESCGIPLPSEIIMPFSGFLVSESRLAFWPVVLAGTIGNLAGSLLAYWIGAQGGRPFLERYGKYFLISMHDLDVADHWFQKHGNLMAFAGRLLPVVRTYISFSAGIARMNTVKFSFYTFLGALPWSILFTWFGVKMGANWQLVREKLHDFDLLIAGLILIAIVWYVWRHLKHRKASL</sequence>
<feature type="domain" description="VTT" evidence="7">
    <location>
        <begin position="38"/>
        <end position="163"/>
    </location>
</feature>
<dbReference type="Pfam" id="PF09335">
    <property type="entry name" value="VTT_dom"/>
    <property type="match status" value="1"/>
</dbReference>
<proteinExistence type="predicted"/>
<dbReference type="GO" id="GO:0005886">
    <property type="term" value="C:plasma membrane"/>
    <property type="evidence" value="ECO:0007669"/>
    <property type="project" value="UniProtKB-SubCell"/>
</dbReference>
<dbReference type="EMBL" id="MHKN01000034">
    <property type="protein sequence ID" value="OGY91742.1"/>
    <property type="molecule type" value="Genomic_DNA"/>
</dbReference>
<evidence type="ECO:0000256" key="3">
    <source>
        <dbReference type="ARBA" id="ARBA00022692"/>
    </source>
</evidence>
<dbReference type="InterPro" id="IPR051311">
    <property type="entry name" value="DedA_domain"/>
</dbReference>
<evidence type="ECO:0000259" key="7">
    <source>
        <dbReference type="Pfam" id="PF09335"/>
    </source>
</evidence>
<dbReference type="AlphaFoldDB" id="A0A1G2BRT5"/>
<keyword evidence="3 6" id="KW-0812">Transmembrane</keyword>
<keyword evidence="2" id="KW-1003">Cell membrane</keyword>
<reference evidence="8 9" key="1">
    <citation type="journal article" date="2016" name="Nat. Commun.">
        <title>Thousands of microbial genomes shed light on interconnected biogeochemical processes in an aquifer system.</title>
        <authorList>
            <person name="Anantharaman K."/>
            <person name="Brown C.T."/>
            <person name="Hug L.A."/>
            <person name="Sharon I."/>
            <person name="Castelle C.J."/>
            <person name="Probst A.J."/>
            <person name="Thomas B.C."/>
            <person name="Singh A."/>
            <person name="Wilkins M.J."/>
            <person name="Karaoz U."/>
            <person name="Brodie E.L."/>
            <person name="Williams K.H."/>
            <person name="Hubbard S.S."/>
            <person name="Banfield J.F."/>
        </authorList>
    </citation>
    <scope>NUCLEOTIDE SEQUENCE [LARGE SCALE GENOMIC DNA]</scope>
</reference>